<organism evidence="4">
    <name type="scientific">Phaeodactylum tricornutum</name>
    <name type="common">Diatom</name>
    <dbReference type="NCBI Taxonomy" id="2850"/>
    <lineage>
        <taxon>Eukaryota</taxon>
        <taxon>Sar</taxon>
        <taxon>Stramenopiles</taxon>
        <taxon>Ochrophyta</taxon>
        <taxon>Bacillariophyta</taxon>
        <taxon>Bacillariophyceae</taxon>
        <taxon>Bacillariophycidae</taxon>
        <taxon>Naviculales</taxon>
        <taxon>Phaeodactylaceae</taxon>
        <taxon>Phaeodactylum</taxon>
    </lineage>
</organism>
<dbReference type="InterPro" id="IPR011333">
    <property type="entry name" value="SKP1/BTB/POZ_sf"/>
</dbReference>
<feature type="coiled-coil region" evidence="1">
    <location>
        <begin position="484"/>
        <end position="511"/>
    </location>
</feature>
<evidence type="ECO:0000256" key="2">
    <source>
        <dbReference type="SAM" id="MobiDB-lite"/>
    </source>
</evidence>
<dbReference type="SUPFAM" id="SSF54695">
    <property type="entry name" value="POZ domain"/>
    <property type="match status" value="1"/>
</dbReference>
<name>A0A8J9T189_PHATR</name>
<dbReference type="CDD" id="cd18186">
    <property type="entry name" value="BTB_POZ_ZBTB_KLHL-like"/>
    <property type="match status" value="1"/>
</dbReference>
<dbReference type="Gene3D" id="3.30.710.10">
    <property type="entry name" value="Potassium Channel Kv1.1, Chain A"/>
    <property type="match status" value="1"/>
</dbReference>
<dbReference type="Pfam" id="PF00651">
    <property type="entry name" value="BTB"/>
    <property type="match status" value="1"/>
</dbReference>
<dbReference type="InterPro" id="IPR000210">
    <property type="entry name" value="BTB/POZ_dom"/>
</dbReference>
<sequence>MGKQRNRKAKPLKSILPDCLDPIDESIEGSESSSIHSENSEPGVDYLKPGKETAQHTQKDSNQPEIAKQLDEEKQKYCDNPSFRSAGIVSGELIKQELLVAPFFLQGTPSRFEENLHSTEESGSVTPSIPNIRNEPVNSDITKHTVLASMITPTENVSNKSILAVVRDDSSAPLFNYDDDFDTDAVDPETEEEQLTWRMDPSKSLSDWKIKVTNKETRQNELYHVHKNLLAVGPKKSEYFVRIFRTNNRLDVGTSTTDIFMESVAAHVIPQWLDFLYSPDDELVIDTQSATGLRHLAQFFGMRSMHKKAMEFIVQDLSMTNVIVYYKDSVVLADDKISELAANHCSNNILSIDSKHELLTTVDPFFFRRLMTGPEIDSRKKQYHISSLLAEYCALNSNVLDEQSFERLTDEKYLPLVDRNAALTLLELEADLVLINSSEEEKSELTSLQLRCIKDLTLYWQELEVMEHDRIMRVCRKLPSTVVADLLVKSLTQAKKKVDEVEAQSAAQTAAVKLTRSGSAKSLASEENSKTDYRDMSSKSDNGKMKEVRKEYDAKMSSLKREHQKSIDKIQRDFESKLLKLRDICVEKDKHIANYWDELKRFQRLPNQPEGKIIPSGLMAKATKMPEIGNQPPDGYLLVGKGKTPSKYPVFFYNGDQV</sequence>
<evidence type="ECO:0000313" key="4">
    <source>
        <dbReference type="EMBL" id="CAG9287688.1"/>
    </source>
</evidence>
<feature type="compositionally biased region" description="Basic and acidic residues" evidence="2">
    <location>
        <begin position="527"/>
        <end position="545"/>
    </location>
</feature>
<feature type="compositionally biased region" description="Basic and acidic residues" evidence="2">
    <location>
        <begin position="48"/>
        <end position="59"/>
    </location>
</feature>
<feature type="compositionally biased region" description="Low complexity" evidence="2">
    <location>
        <begin position="29"/>
        <end position="41"/>
    </location>
</feature>
<feature type="region of interest" description="Disordered" evidence="2">
    <location>
        <begin position="518"/>
        <end position="545"/>
    </location>
</feature>
<dbReference type="AlphaFoldDB" id="A0A8J9T189"/>
<dbReference type="PROSITE" id="PS50097">
    <property type="entry name" value="BTB"/>
    <property type="match status" value="1"/>
</dbReference>
<feature type="region of interest" description="Disordered" evidence="2">
    <location>
        <begin position="1"/>
        <end position="64"/>
    </location>
</feature>
<proteinExistence type="predicted"/>
<dbReference type="Proteomes" id="UP000836788">
    <property type="component" value="Chromosome 3"/>
</dbReference>
<gene>
    <name evidence="4" type="ORF">PTTT1_LOCUS36284</name>
</gene>
<dbReference type="EMBL" id="OU594944">
    <property type="protein sequence ID" value="CAG9287688.1"/>
    <property type="molecule type" value="Genomic_DNA"/>
</dbReference>
<evidence type="ECO:0000259" key="3">
    <source>
        <dbReference type="PROSITE" id="PS50097"/>
    </source>
</evidence>
<reference evidence="4" key="1">
    <citation type="submission" date="2022-02" db="EMBL/GenBank/DDBJ databases">
        <authorList>
            <person name="Giguere J D."/>
        </authorList>
    </citation>
    <scope>NUCLEOTIDE SEQUENCE</scope>
    <source>
        <strain evidence="4">CCAP 1055/1</strain>
    </source>
</reference>
<evidence type="ECO:0000256" key="1">
    <source>
        <dbReference type="SAM" id="Coils"/>
    </source>
</evidence>
<protein>
    <recommendedName>
        <fullName evidence="3">BTB domain-containing protein</fullName>
    </recommendedName>
</protein>
<accession>A0A8J9T189</accession>
<feature type="compositionally biased region" description="Basic residues" evidence="2">
    <location>
        <begin position="1"/>
        <end position="11"/>
    </location>
</feature>
<keyword evidence="1" id="KW-0175">Coiled coil</keyword>
<feature type="domain" description="BTB" evidence="3">
    <location>
        <begin position="206"/>
        <end position="285"/>
    </location>
</feature>